<keyword evidence="2" id="KW-1185">Reference proteome</keyword>
<evidence type="ECO:0008006" key="3">
    <source>
        <dbReference type="Google" id="ProtNLM"/>
    </source>
</evidence>
<dbReference type="RefSeq" id="WP_372268172.1">
    <property type="nucleotide sequence ID" value="NZ_JBFRUW010000096.1"/>
</dbReference>
<proteinExistence type="predicted"/>
<dbReference type="EMBL" id="JBFRUW010000096">
    <property type="protein sequence ID" value="MFA0570596.1"/>
    <property type="molecule type" value="Genomic_DNA"/>
</dbReference>
<accession>A0ABV4NHG1</accession>
<comment type="caution">
    <text evidence="1">The sequence shown here is derived from an EMBL/GenBank/DDBJ whole genome shotgun (WGS) entry which is preliminary data.</text>
</comment>
<dbReference type="Proteomes" id="UP001570417">
    <property type="component" value="Unassembled WGS sequence"/>
</dbReference>
<name>A0ABV4NHG1_9VIBR</name>
<evidence type="ECO:0000313" key="1">
    <source>
        <dbReference type="EMBL" id="MFA0570596.1"/>
    </source>
</evidence>
<evidence type="ECO:0000313" key="2">
    <source>
        <dbReference type="Proteomes" id="UP001570417"/>
    </source>
</evidence>
<gene>
    <name evidence="1" type="ORF">AB4566_20245</name>
</gene>
<sequence length="223" mass="25391">MKKIMIVVLILLILGGAGAGYYFFFMQEEAVEQETAETDELADEQGQMEPLEPIMDLSVPVEQTDFYVMERKIPVVDKPNDDGLIEGFLYKGEYVEVLEKQNGWARISDYIVFEEGGMEIAQWVSLDGLVTEEVIISDEEKIEILDSYLVKSDDLKLHLTRFRTAIDTLMKAGDCKPGDFEELGGWVKSVTYQSSDVYFIYCGGLKQDNKIYLNVQTGETFKR</sequence>
<reference evidence="1 2" key="1">
    <citation type="journal article" date="2024" name="ISME J.">
        <title>Tailless and filamentous prophages are predominant in marine Vibrio.</title>
        <authorList>
            <person name="Steensen K."/>
            <person name="Seneca J."/>
            <person name="Bartlau N."/>
            <person name="Yu X.A."/>
            <person name="Hussain F.A."/>
            <person name="Polz M.F."/>
        </authorList>
    </citation>
    <scope>NUCLEOTIDE SEQUENCE [LARGE SCALE GENOMIC DNA]</scope>
    <source>
        <strain evidence="1 2">10N.222.51.A1</strain>
    </source>
</reference>
<organism evidence="1 2">
    <name type="scientific">Vibrio gallaecicus</name>
    <dbReference type="NCBI Taxonomy" id="552386"/>
    <lineage>
        <taxon>Bacteria</taxon>
        <taxon>Pseudomonadati</taxon>
        <taxon>Pseudomonadota</taxon>
        <taxon>Gammaproteobacteria</taxon>
        <taxon>Vibrionales</taxon>
        <taxon>Vibrionaceae</taxon>
        <taxon>Vibrio</taxon>
    </lineage>
</organism>
<protein>
    <recommendedName>
        <fullName evidence="3">SH3 domain-containing protein</fullName>
    </recommendedName>
</protein>